<evidence type="ECO:0000256" key="2">
    <source>
        <dbReference type="ARBA" id="ARBA00023315"/>
    </source>
</evidence>
<keyword evidence="2" id="KW-0012">Acyltransferase</keyword>
<evidence type="ECO:0000256" key="1">
    <source>
        <dbReference type="ARBA" id="ARBA00022679"/>
    </source>
</evidence>
<keyword evidence="5" id="KW-1185">Reference proteome</keyword>
<evidence type="ECO:0000313" key="4">
    <source>
        <dbReference type="EMBL" id="GHF55144.1"/>
    </source>
</evidence>
<dbReference type="EMBL" id="BNBD01000008">
    <property type="protein sequence ID" value="GHF55144.1"/>
    <property type="molecule type" value="Genomic_DNA"/>
</dbReference>
<dbReference type="AlphaFoldDB" id="A0A919B632"/>
<evidence type="ECO:0000259" key="3">
    <source>
        <dbReference type="PROSITE" id="PS51186"/>
    </source>
</evidence>
<accession>A0A919B632</accession>
<name>A0A919B632_9ACTN</name>
<reference evidence="4" key="2">
    <citation type="submission" date="2020-09" db="EMBL/GenBank/DDBJ databases">
        <authorList>
            <person name="Sun Q."/>
            <person name="Ohkuma M."/>
        </authorList>
    </citation>
    <scope>NUCLEOTIDE SEQUENCE</scope>
    <source>
        <strain evidence="4">JCM 4059</strain>
    </source>
</reference>
<dbReference type="PROSITE" id="PS51186">
    <property type="entry name" value="GNAT"/>
    <property type="match status" value="1"/>
</dbReference>
<evidence type="ECO:0000313" key="5">
    <source>
        <dbReference type="Proteomes" id="UP000638313"/>
    </source>
</evidence>
<dbReference type="InterPro" id="IPR016181">
    <property type="entry name" value="Acyl_CoA_acyltransferase"/>
</dbReference>
<dbReference type="Gene3D" id="3.40.630.30">
    <property type="match status" value="1"/>
</dbReference>
<dbReference type="PANTHER" id="PTHR43877">
    <property type="entry name" value="AMINOALKYLPHOSPHONATE N-ACETYLTRANSFERASE-RELATED-RELATED"/>
    <property type="match status" value="1"/>
</dbReference>
<dbReference type="InterPro" id="IPR050832">
    <property type="entry name" value="Bact_Acetyltransf"/>
</dbReference>
<reference evidence="4" key="1">
    <citation type="journal article" date="2014" name="Int. J. Syst. Evol. Microbiol.">
        <title>Complete genome sequence of Corynebacterium casei LMG S-19264T (=DSM 44701T), isolated from a smear-ripened cheese.</title>
        <authorList>
            <consortium name="US DOE Joint Genome Institute (JGI-PGF)"/>
            <person name="Walter F."/>
            <person name="Albersmeier A."/>
            <person name="Kalinowski J."/>
            <person name="Ruckert C."/>
        </authorList>
    </citation>
    <scope>NUCLEOTIDE SEQUENCE</scope>
    <source>
        <strain evidence="4">JCM 4059</strain>
    </source>
</reference>
<sequence>MGRMVTLRVVTTDDWPLWRDLRVAALTESPHAFKARVADWHRGGEEEWRARFGRPGAHHLVAFLDGRGVGLARGVPVGDGVSELRSLWAGSRVRGRGAGDLLLGAVEAWARGSGAATLRLTVIPGNDHAMALYRRHGFAVTTEHGPLLPDGVTRELVMAKALR</sequence>
<dbReference type="CDD" id="cd04301">
    <property type="entry name" value="NAT_SF"/>
    <property type="match status" value="1"/>
</dbReference>
<proteinExistence type="predicted"/>
<dbReference type="PANTHER" id="PTHR43877:SF2">
    <property type="entry name" value="AMINOALKYLPHOSPHONATE N-ACETYLTRANSFERASE-RELATED"/>
    <property type="match status" value="1"/>
</dbReference>
<dbReference type="InterPro" id="IPR000182">
    <property type="entry name" value="GNAT_dom"/>
</dbReference>
<protein>
    <recommendedName>
        <fullName evidence="3">N-acetyltransferase domain-containing protein</fullName>
    </recommendedName>
</protein>
<feature type="domain" description="N-acetyltransferase" evidence="3">
    <location>
        <begin position="5"/>
        <end position="163"/>
    </location>
</feature>
<organism evidence="4 5">
    <name type="scientific">Streptomyces mashuensis</name>
    <dbReference type="NCBI Taxonomy" id="33904"/>
    <lineage>
        <taxon>Bacteria</taxon>
        <taxon>Bacillati</taxon>
        <taxon>Actinomycetota</taxon>
        <taxon>Actinomycetes</taxon>
        <taxon>Kitasatosporales</taxon>
        <taxon>Streptomycetaceae</taxon>
        <taxon>Streptomyces</taxon>
    </lineage>
</organism>
<dbReference type="SUPFAM" id="SSF55729">
    <property type="entry name" value="Acyl-CoA N-acyltransferases (Nat)"/>
    <property type="match status" value="1"/>
</dbReference>
<dbReference type="Proteomes" id="UP000638313">
    <property type="component" value="Unassembled WGS sequence"/>
</dbReference>
<keyword evidence="1" id="KW-0808">Transferase</keyword>
<gene>
    <name evidence="4" type="ORF">GCM10010218_40680</name>
</gene>
<dbReference type="Pfam" id="PF00583">
    <property type="entry name" value="Acetyltransf_1"/>
    <property type="match status" value="1"/>
</dbReference>
<dbReference type="GO" id="GO:0016747">
    <property type="term" value="F:acyltransferase activity, transferring groups other than amino-acyl groups"/>
    <property type="evidence" value="ECO:0007669"/>
    <property type="project" value="InterPro"/>
</dbReference>
<comment type="caution">
    <text evidence="4">The sequence shown here is derived from an EMBL/GenBank/DDBJ whole genome shotgun (WGS) entry which is preliminary data.</text>
</comment>